<feature type="region of interest" description="Disordered" evidence="1">
    <location>
        <begin position="112"/>
        <end position="148"/>
    </location>
</feature>
<dbReference type="AlphaFoldDB" id="A0A1Q9CUM9"/>
<dbReference type="EMBL" id="LSRX01000907">
    <property type="protein sequence ID" value="OLP86624.1"/>
    <property type="molecule type" value="Genomic_DNA"/>
</dbReference>
<dbReference type="OrthoDB" id="416964at2759"/>
<accession>A0A1Q9CUM9</accession>
<keyword evidence="3" id="KW-1185">Reference proteome</keyword>
<evidence type="ECO:0000256" key="1">
    <source>
        <dbReference type="SAM" id="MobiDB-lite"/>
    </source>
</evidence>
<comment type="caution">
    <text evidence="2">The sequence shown here is derived from an EMBL/GenBank/DDBJ whole genome shotgun (WGS) entry which is preliminary data.</text>
</comment>
<gene>
    <name evidence="2" type="ORF">AK812_SmicGene32250</name>
</gene>
<name>A0A1Q9CUM9_SYMMI</name>
<organism evidence="2 3">
    <name type="scientific">Symbiodinium microadriaticum</name>
    <name type="common">Dinoflagellate</name>
    <name type="synonym">Zooxanthella microadriatica</name>
    <dbReference type="NCBI Taxonomy" id="2951"/>
    <lineage>
        <taxon>Eukaryota</taxon>
        <taxon>Sar</taxon>
        <taxon>Alveolata</taxon>
        <taxon>Dinophyceae</taxon>
        <taxon>Suessiales</taxon>
        <taxon>Symbiodiniaceae</taxon>
        <taxon>Symbiodinium</taxon>
    </lineage>
</organism>
<sequence>MQTTIAWAYVDTQHVCFADPCLDAGSPNNTPGMQPSMHMSANRNAACFFYSVLPLDIVVNELPGPKSGGGLRSTEVRVIRIGAVRVGASHTPQHAIHLMAKRSASEVISRGFGQGNRTSAHHQSEIASPPHDNPGHAEYYQPQPSNTQANHLGRRVQVLGLILLFMRARVGNLRFLVLLAVICVHSESLAVSAAPVPGAVNIDSGMRMLEAGRQAVRQASNMQEAIQALNAQAYTIAKNQEYYDKLFHDDSFRPEPMQVVTGVLTEKAQKENSTFYRPYPVFAYLPDRSTADCLLQIFGHIREAQGLKVSAEKSAALITMSGGANTRLYFACVWPMATYGVLEAGVTAQGARSLHGMTMRHLRIIARSPVHITHEDNERFSLGSTERATCPLRFDPDKLDEQGGLIHDSDIIQLMEQAQIITTVFTSTSISINSSIASIIVLYAEASRTKLSHRAYGVLRFESKTPPSMVSFKQRLGKVTLVLMTGLVWLIPIEDVESNDIILFDVFESAETFMMAETLPAGTTISWADDDESTLMWLRAADILREHAPEAYKCWVGLGLDNCEGAQSKGLQSSLRGLADQKHCTTILCQEARKTVWAAGLMSFLLAAAILGRLSKMTCHGLLCQPAPPLKAAAQPNAQVSMLPKVAEAPTHLAQCPDKRIKAYKASPMPSATGSTFPRLVSSWWGIWR</sequence>
<protein>
    <submittedName>
        <fullName evidence="2">Uncharacterized protein</fullName>
    </submittedName>
</protein>
<reference evidence="2 3" key="1">
    <citation type="submission" date="2016-02" db="EMBL/GenBank/DDBJ databases">
        <title>Genome analysis of coral dinoflagellate symbionts highlights evolutionary adaptations to a symbiotic lifestyle.</title>
        <authorList>
            <person name="Aranda M."/>
            <person name="Li Y."/>
            <person name="Liew Y.J."/>
            <person name="Baumgarten S."/>
            <person name="Simakov O."/>
            <person name="Wilson M."/>
            <person name="Piel J."/>
            <person name="Ashoor H."/>
            <person name="Bougouffa S."/>
            <person name="Bajic V.B."/>
            <person name="Ryu T."/>
            <person name="Ravasi T."/>
            <person name="Bayer T."/>
            <person name="Micklem G."/>
            <person name="Kim H."/>
            <person name="Bhak J."/>
            <person name="Lajeunesse T.C."/>
            <person name="Voolstra C.R."/>
        </authorList>
    </citation>
    <scope>NUCLEOTIDE SEQUENCE [LARGE SCALE GENOMIC DNA]</scope>
    <source>
        <strain evidence="2 3">CCMP2467</strain>
    </source>
</reference>
<proteinExistence type="predicted"/>
<dbReference type="Proteomes" id="UP000186817">
    <property type="component" value="Unassembled WGS sequence"/>
</dbReference>
<evidence type="ECO:0000313" key="2">
    <source>
        <dbReference type="EMBL" id="OLP86624.1"/>
    </source>
</evidence>
<evidence type="ECO:0000313" key="3">
    <source>
        <dbReference type="Proteomes" id="UP000186817"/>
    </source>
</evidence>